<evidence type="ECO:0000256" key="1">
    <source>
        <dbReference type="ARBA" id="ARBA00012417"/>
    </source>
</evidence>
<evidence type="ECO:0000256" key="5">
    <source>
        <dbReference type="ARBA" id="ARBA00022705"/>
    </source>
</evidence>
<dbReference type="Gene3D" id="3.40.50.300">
    <property type="entry name" value="P-loop containing nucleotide triphosphate hydrolases"/>
    <property type="match status" value="1"/>
</dbReference>
<evidence type="ECO:0000313" key="11">
    <source>
        <dbReference type="EMBL" id="VYS83772.1"/>
    </source>
</evidence>
<comment type="similarity">
    <text evidence="7">Belongs to the DNA polymerase HolA subunit family.</text>
</comment>
<dbReference type="SUPFAM" id="SSF48019">
    <property type="entry name" value="post-AAA+ oligomerization domain-like"/>
    <property type="match status" value="1"/>
</dbReference>
<evidence type="ECO:0000256" key="6">
    <source>
        <dbReference type="ARBA" id="ARBA00022932"/>
    </source>
</evidence>
<dbReference type="InterPro" id="IPR008921">
    <property type="entry name" value="DNA_pol3_clamp-load_cplx_C"/>
</dbReference>
<dbReference type="InterPro" id="IPR027417">
    <property type="entry name" value="P-loop_NTPase"/>
</dbReference>
<sequence>MKSLQEDIKNQDFKQVYLLYGEENYLKQQYKEKLKKALVQEDDSMNFSMFEGKKTEPKAIIDLAETMPFFADRRVIFLEDTGFFKNQCGDLPEYMAELPEYICMVFIENDVDKRNRMYKAVKKYGRAVEFGVQDSNTIMRWVLGMMKREGKKITQKDMELFLSKTGTDMGNIERELEKLLCYTMDREIITAQDIENVCTTQITNHIFDMIRAVTEKNQKKALDLYYELLALKEPPMRILFLLARQFNLIMQVKELSKCGYDQSQIAKKAGIQPFVVKNYLTYARKYSTEELRKAVEECVAAETKVKTGFMTDTMSVELLLVKFSSI</sequence>
<keyword evidence="5" id="KW-0235">DNA replication</keyword>
<dbReference type="NCBIfam" id="TIGR01128">
    <property type="entry name" value="holA"/>
    <property type="match status" value="1"/>
</dbReference>
<evidence type="ECO:0000256" key="8">
    <source>
        <dbReference type="ARBA" id="ARBA00049244"/>
    </source>
</evidence>
<feature type="domain" description="DNA polymerase III delta subunit-like C-terminal" evidence="10">
    <location>
        <begin position="204"/>
        <end position="323"/>
    </location>
</feature>
<dbReference type="RefSeq" id="WP_003023432.1">
    <property type="nucleotide sequence ID" value="NZ_CACRSY010000006.1"/>
</dbReference>
<dbReference type="InterPro" id="IPR048466">
    <property type="entry name" value="DNA_pol3_delta-like_C"/>
</dbReference>
<evidence type="ECO:0000256" key="3">
    <source>
        <dbReference type="ARBA" id="ARBA00022679"/>
    </source>
</evidence>
<evidence type="ECO:0000256" key="4">
    <source>
        <dbReference type="ARBA" id="ARBA00022695"/>
    </source>
</evidence>
<dbReference type="GO" id="GO:0003887">
    <property type="term" value="F:DNA-directed DNA polymerase activity"/>
    <property type="evidence" value="ECO:0007669"/>
    <property type="project" value="UniProtKB-KW"/>
</dbReference>
<keyword evidence="3" id="KW-0808">Transferase</keyword>
<dbReference type="SUPFAM" id="SSF52540">
    <property type="entry name" value="P-loop containing nucleoside triphosphate hydrolases"/>
    <property type="match status" value="1"/>
</dbReference>
<protein>
    <recommendedName>
        <fullName evidence="2">DNA polymerase III subunit delta</fullName>
        <ecNumber evidence="1">2.7.7.7</ecNumber>
    </recommendedName>
</protein>
<evidence type="ECO:0000256" key="2">
    <source>
        <dbReference type="ARBA" id="ARBA00017703"/>
    </source>
</evidence>
<evidence type="ECO:0000259" key="9">
    <source>
        <dbReference type="Pfam" id="PF06144"/>
    </source>
</evidence>
<dbReference type="EMBL" id="CACRSY010000006">
    <property type="protein sequence ID" value="VYS83772.1"/>
    <property type="molecule type" value="Genomic_DNA"/>
</dbReference>
<dbReference type="InterPro" id="IPR005790">
    <property type="entry name" value="DNA_polIII_delta"/>
</dbReference>
<name>A0A6N2RSN1_BLAHA</name>
<dbReference type="GO" id="GO:0009360">
    <property type="term" value="C:DNA polymerase III complex"/>
    <property type="evidence" value="ECO:0007669"/>
    <property type="project" value="InterPro"/>
</dbReference>
<dbReference type="PANTHER" id="PTHR34388:SF1">
    <property type="entry name" value="DNA POLYMERASE III SUBUNIT DELTA"/>
    <property type="match status" value="1"/>
</dbReference>
<gene>
    <name evidence="11" type="ORF">BHLFYP23_01760</name>
</gene>
<evidence type="ECO:0000259" key="10">
    <source>
        <dbReference type="Pfam" id="PF21694"/>
    </source>
</evidence>
<proteinExistence type="inferred from homology"/>
<keyword evidence="4" id="KW-0548">Nucleotidyltransferase</keyword>
<dbReference type="GO" id="GO:0003677">
    <property type="term" value="F:DNA binding"/>
    <property type="evidence" value="ECO:0007669"/>
    <property type="project" value="InterPro"/>
</dbReference>
<dbReference type="AlphaFoldDB" id="A0A6N2RSN1"/>
<dbReference type="GO" id="GO:0006261">
    <property type="term" value="P:DNA-templated DNA replication"/>
    <property type="evidence" value="ECO:0007669"/>
    <property type="project" value="TreeGrafter"/>
</dbReference>
<dbReference type="InterPro" id="IPR010372">
    <property type="entry name" value="DNA_pol3_delta_N"/>
</dbReference>
<dbReference type="PANTHER" id="PTHR34388">
    <property type="entry name" value="DNA POLYMERASE III SUBUNIT DELTA"/>
    <property type="match status" value="1"/>
</dbReference>
<accession>A0A6N2RSN1</accession>
<comment type="catalytic activity">
    <reaction evidence="8">
        <text>DNA(n) + a 2'-deoxyribonucleoside 5'-triphosphate = DNA(n+1) + diphosphate</text>
        <dbReference type="Rhea" id="RHEA:22508"/>
        <dbReference type="Rhea" id="RHEA-COMP:17339"/>
        <dbReference type="Rhea" id="RHEA-COMP:17340"/>
        <dbReference type="ChEBI" id="CHEBI:33019"/>
        <dbReference type="ChEBI" id="CHEBI:61560"/>
        <dbReference type="ChEBI" id="CHEBI:173112"/>
        <dbReference type="EC" id="2.7.7.7"/>
    </reaction>
</comment>
<keyword evidence="6" id="KW-0239">DNA-directed DNA polymerase</keyword>
<dbReference type="EC" id="2.7.7.7" evidence="1"/>
<organism evidence="11">
    <name type="scientific">Blautia hansenii</name>
    <name type="common">Ruminococcus hansenii</name>
    <dbReference type="NCBI Taxonomy" id="1322"/>
    <lineage>
        <taxon>Bacteria</taxon>
        <taxon>Bacillati</taxon>
        <taxon>Bacillota</taxon>
        <taxon>Clostridia</taxon>
        <taxon>Lachnospirales</taxon>
        <taxon>Lachnospiraceae</taxon>
        <taxon>Blautia</taxon>
    </lineage>
</organism>
<feature type="domain" description="DNA polymerase III delta N-terminal" evidence="9">
    <location>
        <begin position="17"/>
        <end position="129"/>
    </location>
</feature>
<dbReference type="Gene3D" id="1.20.272.10">
    <property type="match status" value="1"/>
</dbReference>
<dbReference type="Gene3D" id="1.10.8.60">
    <property type="match status" value="1"/>
</dbReference>
<evidence type="ECO:0000256" key="7">
    <source>
        <dbReference type="ARBA" id="ARBA00034754"/>
    </source>
</evidence>
<reference evidence="11" key="1">
    <citation type="submission" date="2019-11" db="EMBL/GenBank/DDBJ databases">
        <authorList>
            <person name="Feng L."/>
        </authorList>
    </citation>
    <scope>NUCLEOTIDE SEQUENCE</scope>
    <source>
        <strain evidence="11">BhanseniiLFYP23</strain>
    </source>
</reference>
<dbReference type="Pfam" id="PF06144">
    <property type="entry name" value="DNA_pol3_delta"/>
    <property type="match status" value="1"/>
</dbReference>
<dbReference type="Pfam" id="PF21694">
    <property type="entry name" value="DNA_pol3_delta_C"/>
    <property type="match status" value="1"/>
</dbReference>